<dbReference type="Gene3D" id="2.40.10.220">
    <property type="entry name" value="predicted glycosyltransferase like domains"/>
    <property type="match status" value="1"/>
</dbReference>
<reference evidence="2 3" key="2">
    <citation type="journal article" date="2016" name="Int. J. Syst. Evol. Microbiol.">
        <title>Paenibacillus bovis sp. nov., isolated from raw yak (Bos grunniens) milk.</title>
        <authorList>
            <person name="Gao C."/>
            <person name="Han J."/>
            <person name="Liu Z."/>
            <person name="Xu X."/>
            <person name="Hang F."/>
            <person name="Wu Z."/>
        </authorList>
    </citation>
    <scope>NUCLEOTIDE SEQUENCE [LARGE SCALE GENOMIC DNA]</scope>
    <source>
        <strain evidence="2 3">BD3526</strain>
    </source>
</reference>
<sequence length="215" mass="24708">MEWKQGSTLYIQIHTAGESRDTPAYPCMLKAADDSFLYVDVLHDPQTGEQYMLQPEEQLQVLFDSEDGTRYRFDSRSAGYNEMLRLTPIVKPIDQQIVQTEASEYLRVRSEIEVAIRKGEQRSTVITTYISAGGMTVTNVRDIELTIGDQLECWLLIHMKNGSIEHIPLEAALIGEQSGEGGEKQYSMQYSEISDSDRQKLIRYCFERQFDFRSL</sequence>
<feature type="domain" description="PilZ" evidence="1">
    <location>
        <begin position="105"/>
        <end position="207"/>
    </location>
</feature>
<accession>A0A172ZIV6</accession>
<dbReference type="OrthoDB" id="1951449at2"/>
<name>A0A172ZIV6_9BACL</name>
<dbReference type="STRING" id="1616788.AR543_16620"/>
<gene>
    <name evidence="2" type="ORF">AR543_16620</name>
</gene>
<dbReference type="RefSeq" id="WP_060535577.1">
    <property type="nucleotide sequence ID" value="NZ_CP013023.1"/>
</dbReference>
<dbReference type="Pfam" id="PF07238">
    <property type="entry name" value="PilZ"/>
    <property type="match status" value="1"/>
</dbReference>
<dbReference type="EMBL" id="CP013023">
    <property type="protein sequence ID" value="ANF97469.1"/>
    <property type="molecule type" value="Genomic_DNA"/>
</dbReference>
<dbReference type="InterPro" id="IPR009875">
    <property type="entry name" value="PilZ_domain"/>
</dbReference>
<dbReference type="AlphaFoldDB" id="A0A172ZIV6"/>
<organism evidence="2 3">
    <name type="scientific">Paenibacillus bovis</name>
    <dbReference type="NCBI Taxonomy" id="1616788"/>
    <lineage>
        <taxon>Bacteria</taxon>
        <taxon>Bacillati</taxon>
        <taxon>Bacillota</taxon>
        <taxon>Bacilli</taxon>
        <taxon>Bacillales</taxon>
        <taxon>Paenibacillaceae</taxon>
        <taxon>Paenibacillus</taxon>
    </lineage>
</organism>
<protein>
    <recommendedName>
        <fullName evidence="1">PilZ domain-containing protein</fullName>
    </recommendedName>
</protein>
<evidence type="ECO:0000313" key="2">
    <source>
        <dbReference type="EMBL" id="ANF97469.1"/>
    </source>
</evidence>
<dbReference type="GO" id="GO:0035438">
    <property type="term" value="F:cyclic-di-GMP binding"/>
    <property type="evidence" value="ECO:0007669"/>
    <property type="project" value="InterPro"/>
</dbReference>
<dbReference type="Proteomes" id="UP000078148">
    <property type="component" value="Chromosome"/>
</dbReference>
<evidence type="ECO:0000313" key="3">
    <source>
        <dbReference type="Proteomes" id="UP000078148"/>
    </source>
</evidence>
<keyword evidence="3" id="KW-1185">Reference proteome</keyword>
<evidence type="ECO:0000259" key="1">
    <source>
        <dbReference type="Pfam" id="PF07238"/>
    </source>
</evidence>
<proteinExistence type="predicted"/>
<dbReference type="KEGG" id="pbv:AR543_16620"/>
<reference evidence="3" key="1">
    <citation type="submission" date="2015-10" db="EMBL/GenBank/DDBJ databases">
        <title>Genome of Paenibacillus bovis sp. nov.</title>
        <authorList>
            <person name="Wu Z."/>
            <person name="Gao C."/>
            <person name="Liu Z."/>
            <person name="Zheng H."/>
        </authorList>
    </citation>
    <scope>NUCLEOTIDE SEQUENCE [LARGE SCALE GENOMIC DNA]</scope>
    <source>
        <strain evidence="3">BD3526</strain>
    </source>
</reference>